<evidence type="ECO:0000313" key="2">
    <source>
        <dbReference type="Proteomes" id="UP000282892"/>
    </source>
</evidence>
<proteinExistence type="predicted"/>
<dbReference type="OrthoDB" id="2879580at2"/>
<name>A0A3Q9QUS7_9BACI</name>
<reference evidence="1 2" key="1">
    <citation type="submission" date="2017-07" db="EMBL/GenBank/DDBJ databases">
        <title>The complete genome sequence of Bacillus mesonae strain H20-5, an efficient strain improving plant abiotic stress resistance.</title>
        <authorList>
            <person name="Kim S.Y."/>
            <person name="Song H."/>
            <person name="Sang M.K."/>
            <person name="Weon H.-Y."/>
            <person name="Song J."/>
        </authorList>
    </citation>
    <scope>NUCLEOTIDE SEQUENCE [LARGE SCALE GENOMIC DNA]</scope>
    <source>
        <strain evidence="1 2">H20-5</strain>
    </source>
</reference>
<evidence type="ECO:0000313" key="1">
    <source>
        <dbReference type="EMBL" id="AZU61031.1"/>
    </source>
</evidence>
<dbReference type="RefSeq" id="WP_127485834.1">
    <property type="nucleotide sequence ID" value="NZ_CP022572.1"/>
</dbReference>
<organism evidence="1 2">
    <name type="scientific">Neobacillus mesonae</name>
    <dbReference type="NCBI Taxonomy" id="1193713"/>
    <lineage>
        <taxon>Bacteria</taxon>
        <taxon>Bacillati</taxon>
        <taxon>Bacillota</taxon>
        <taxon>Bacilli</taxon>
        <taxon>Bacillales</taxon>
        <taxon>Bacillaceae</taxon>
        <taxon>Neobacillus</taxon>
    </lineage>
</organism>
<gene>
    <name evidence="1" type="ORF">CHR53_07065</name>
</gene>
<protein>
    <submittedName>
        <fullName evidence="1">Uncharacterized protein</fullName>
    </submittedName>
</protein>
<accession>A0A3Q9QUS7</accession>
<dbReference type="EMBL" id="CP022572">
    <property type="protein sequence ID" value="AZU61031.1"/>
    <property type="molecule type" value="Genomic_DNA"/>
</dbReference>
<dbReference type="Proteomes" id="UP000282892">
    <property type="component" value="Chromosome"/>
</dbReference>
<keyword evidence="2" id="KW-1185">Reference proteome</keyword>
<sequence length="350" mass="39228">MAKITLENGMVIEGTVEELKAMTEAFGVQTEEAEYRKVTDRKPKAGDYVKFYDDDKDFDITGGKYYEIAGIDFVGDPKFIDDVGDVNNAIFDDKNFEVFEKVGAETINTEKLTHNGAEYTLVHRKAQPGDVVVFTKVQSFVDDVTAGEVYKIVGIDDVGDAYFKDDVNERNFSATEGGADRSTYKVYALVAKPEPELKVGDYAKVVAGGKWHPLNTGDIVELLIDNDPGGTQPYKAKQLTDEHTAYFEVSQLVRATDEEVAEAKRKLAEKVETEKWAKIGRKPNEFKKGDIVRIKYDEAYQSYHKAGDIGEITTEPCDTFRVKTPRIDSVNWVRPSDIELIAPVEIRFNA</sequence>
<dbReference type="KEGG" id="nmk:CHR53_07065"/>
<dbReference type="AlphaFoldDB" id="A0A3Q9QUS7"/>